<dbReference type="OrthoDB" id="2426896at2"/>
<evidence type="ECO:0000313" key="2">
    <source>
        <dbReference type="Proteomes" id="UP000284416"/>
    </source>
</evidence>
<comment type="caution">
    <text evidence="1">The sequence shown here is derived from an EMBL/GenBank/DDBJ whole genome shotgun (WGS) entry which is preliminary data.</text>
</comment>
<organism evidence="1 2">
    <name type="scientific">Neobacillus notoginsengisoli</name>
    <dbReference type="NCBI Taxonomy" id="1578198"/>
    <lineage>
        <taxon>Bacteria</taxon>
        <taxon>Bacillati</taxon>
        <taxon>Bacillota</taxon>
        <taxon>Bacilli</taxon>
        <taxon>Bacillales</taxon>
        <taxon>Bacillaceae</taxon>
        <taxon>Neobacillus</taxon>
    </lineage>
</organism>
<proteinExistence type="predicted"/>
<gene>
    <name evidence="1" type="ORF">D1B31_18245</name>
</gene>
<evidence type="ECO:0000313" key="1">
    <source>
        <dbReference type="EMBL" id="RHW36095.1"/>
    </source>
</evidence>
<keyword evidence="2" id="KW-1185">Reference proteome</keyword>
<dbReference type="Pfam" id="PF13079">
    <property type="entry name" value="DUF3916"/>
    <property type="match status" value="1"/>
</dbReference>
<name>A0A417YQ25_9BACI</name>
<dbReference type="InterPro" id="IPR025075">
    <property type="entry name" value="DUF3916"/>
</dbReference>
<sequence length="164" mass="19410">MIDQIIHLTEEFPTEFYNNNHWCLHLPVSQAFINSSKLPLGIKRLCVQTLIDRTIHLIEKKPHSNDFLRVIAAIQLPSLWNSQIIIFKGESYYKEFFQRDNKYYNWTPLSNNRNLIRELGVDIPKDIKIRGVKEIIDDEDGYFENEIWFIGELEEGIISQKENS</sequence>
<accession>A0A417YQ25</accession>
<reference evidence="1 2" key="1">
    <citation type="journal article" date="2017" name="Int. J. Syst. Evol. Microbiol.">
        <title>Bacillus notoginsengisoli sp. nov., a novel bacterium isolated from the rhizosphere of Panax notoginseng.</title>
        <authorList>
            <person name="Zhang M.Y."/>
            <person name="Cheng J."/>
            <person name="Cai Y."/>
            <person name="Zhang T.Y."/>
            <person name="Wu Y.Y."/>
            <person name="Manikprabhu D."/>
            <person name="Li W.J."/>
            <person name="Zhang Y.X."/>
        </authorList>
    </citation>
    <scope>NUCLEOTIDE SEQUENCE [LARGE SCALE GENOMIC DNA]</scope>
    <source>
        <strain evidence="1 2">JCM 30743</strain>
    </source>
</reference>
<dbReference type="AlphaFoldDB" id="A0A417YQ25"/>
<dbReference type="EMBL" id="QWEG01000012">
    <property type="protein sequence ID" value="RHW36095.1"/>
    <property type="molecule type" value="Genomic_DNA"/>
</dbReference>
<protein>
    <submittedName>
        <fullName evidence="1">DUF3916 domain-containing protein</fullName>
    </submittedName>
</protein>
<dbReference type="Proteomes" id="UP000284416">
    <property type="component" value="Unassembled WGS sequence"/>
</dbReference>